<keyword evidence="8" id="KW-1185">Reference proteome</keyword>
<keyword evidence="1" id="KW-0175">Coiled coil</keyword>
<dbReference type="RefSeq" id="WP_125126563.1">
    <property type="nucleotide sequence ID" value="NZ_RHJS01000002.1"/>
</dbReference>
<name>A0A3R8L1F9_9FIRM</name>
<protein>
    <submittedName>
        <fullName evidence="5">Uncharacterized protein</fullName>
    </submittedName>
</protein>
<evidence type="ECO:0000313" key="7">
    <source>
        <dbReference type="EMBL" id="RRK34622.1"/>
    </source>
</evidence>
<sequence>MSIVRYVNKKTGRVALYESTSHYDPETKQSRPIRKYLGTEDPETGELIPSSGKRGRKKEPDDNSSHSKKKKPETDYRFLAETLKKECAEKDARIKVLEHRNQLLRSSLERIKEIASHIPEA</sequence>
<dbReference type="EMBL" id="RHJS01000002">
    <property type="protein sequence ID" value="RRK34622.1"/>
    <property type="molecule type" value="Genomic_DNA"/>
</dbReference>
<dbReference type="EMBL" id="RHJS01000002">
    <property type="protein sequence ID" value="RRK32270.1"/>
    <property type="molecule type" value="Genomic_DNA"/>
</dbReference>
<comment type="caution">
    <text evidence="5">The sequence shown here is derived from an EMBL/GenBank/DDBJ whole genome shotgun (WGS) entry which is preliminary data.</text>
</comment>
<evidence type="ECO:0000256" key="1">
    <source>
        <dbReference type="SAM" id="Coils"/>
    </source>
</evidence>
<feature type="region of interest" description="Disordered" evidence="2">
    <location>
        <begin position="18"/>
        <end position="76"/>
    </location>
</feature>
<evidence type="ECO:0000313" key="6">
    <source>
        <dbReference type="EMBL" id="RRK34518.1"/>
    </source>
</evidence>
<evidence type="ECO:0000313" key="3">
    <source>
        <dbReference type="EMBL" id="RRK30770.1"/>
    </source>
</evidence>
<evidence type="ECO:0000313" key="8">
    <source>
        <dbReference type="Proteomes" id="UP000274920"/>
    </source>
</evidence>
<organism evidence="5 8">
    <name type="scientific">Schaedlerella arabinosiphila</name>
    <dbReference type="NCBI Taxonomy" id="2044587"/>
    <lineage>
        <taxon>Bacteria</taxon>
        <taxon>Bacillati</taxon>
        <taxon>Bacillota</taxon>
        <taxon>Clostridia</taxon>
        <taxon>Lachnospirales</taxon>
        <taxon>Lachnospiraceae</taxon>
        <taxon>Schaedlerella</taxon>
    </lineage>
</organism>
<feature type="coiled-coil region" evidence="1">
    <location>
        <begin position="80"/>
        <end position="114"/>
    </location>
</feature>
<dbReference type="EMBL" id="RHJS01000002">
    <property type="protein sequence ID" value="RRK34518.1"/>
    <property type="molecule type" value="Genomic_DNA"/>
</dbReference>
<dbReference type="Proteomes" id="UP000274920">
    <property type="component" value="Unassembled WGS sequence"/>
</dbReference>
<proteinExistence type="predicted"/>
<gene>
    <name evidence="3" type="ORF">EBB54_04795</name>
    <name evidence="4" type="ORF">EBB54_13540</name>
    <name evidence="5" type="ORF">EBB54_26000</name>
    <name evidence="6" type="ORF">EBB54_26660</name>
    <name evidence="7" type="ORF">EBB54_27250</name>
</gene>
<dbReference type="EMBL" id="RHJS01000002">
    <property type="protein sequence ID" value="RRK34400.1"/>
    <property type="molecule type" value="Genomic_DNA"/>
</dbReference>
<reference evidence="5" key="1">
    <citation type="submission" date="2018-10" db="EMBL/GenBank/DDBJ databases">
        <title>Schaedlerella arabinophila gen. nov. sp. nov., isolated from the mouse intestinal tract and comparative analysis with the genome of the closely related altered Schaedler flora strain ASF502.</title>
        <authorList>
            <person name="Miyake S."/>
            <person name="Soh M."/>
            <person name="Seedorf H."/>
        </authorList>
    </citation>
    <scope>NUCLEOTIDE SEQUENCE [LARGE SCALE GENOMIC DNA]</scope>
    <source>
        <strain evidence="5">DSM 106076</strain>
    </source>
</reference>
<accession>A0A3R8L1F9</accession>
<evidence type="ECO:0000313" key="4">
    <source>
        <dbReference type="EMBL" id="RRK32270.1"/>
    </source>
</evidence>
<evidence type="ECO:0000313" key="5">
    <source>
        <dbReference type="EMBL" id="RRK34400.1"/>
    </source>
</evidence>
<dbReference type="EMBL" id="RHJS01000002">
    <property type="protein sequence ID" value="RRK30770.1"/>
    <property type="molecule type" value="Genomic_DNA"/>
</dbReference>
<dbReference type="AlphaFoldDB" id="A0A3R8L1F9"/>
<evidence type="ECO:0000256" key="2">
    <source>
        <dbReference type="SAM" id="MobiDB-lite"/>
    </source>
</evidence>